<gene>
    <name evidence="1" type="ORF">MM415B05255_0003</name>
</gene>
<reference evidence="1" key="1">
    <citation type="submission" date="2020-03" db="EMBL/GenBank/DDBJ databases">
        <title>The deep terrestrial virosphere.</title>
        <authorList>
            <person name="Holmfeldt K."/>
            <person name="Nilsson E."/>
            <person name="Simone D."/>
            <person name="Lopez-Fernandez M."/>
            <person name="Wu X."/>
            <person name="de Brujin I."/>
            <person name="Lundin D."/>
            <person name="Andersson A."/>
            <person name="Bertilsson S."/>
            <person name="Dopson M."/>
        </authorList>
    </citation>
    <scope>NUCLEOTIDE SEQUENCE</scope>
    <source>
        <strain evidence="1">MM415B05255</strain>
    </source>
</reference>
<evidence type="ECO:0000313" key="1">
    <source>
        <dbReference type="EMBL" id="QJA95664.1"/>
    </source>
</evidence>
<dbReference type="InterPro" id="IPR024530">
    <property type="entry name" value="QSregVF_b"/>
</dbReference>
<dbReference type="EMBL" id="MT143333">
    <property type="protein sequence ID" value="QJA95664.1"/>
    <property type="molecule type" value="Genomic_DNA"/>
</dbReference>
<proteinExistence type="predicted"/>
<dbReference type="Pfam" id="PF12843">
    <property type="entry name" value="QSregVF_b"/>
    <property type="match status" value="1"/>
</dbReference>
<accession>A0A6M3LQE6</accession>
<dbReference type="AlphaFoldDB" id="A0A6M3LQE6"/>
<name>A0A6M3LQE6_9ZZZZ</name>
<sequence>MGKLQAPDYTFRFGKYKGEHISDVPSDYLEWVLETFEDEPRNDRVLDCAESELAVRERSDAHFYTERS</sequence>
<organism evidence="1">
    <name type="scientific">viral metagenome</name>
    <dbReference type="NCBI Taxonomy" id="1070528"/>
    <lineage>
        <taxon>unclassified sequences</taxon>
        <taxon>metagenomes</taxon>
        <taxon>organismal metagenomes</taxon>
    </lineage>
</organism>
<protein>
    <submittedName>
        <fullName evidence="1">Putative quorum-sensing-regulated virulence factor</fullName>
    </submittedName>
</protein>